<evidence type="ECO:0000256" key="5">
    <source>
        <dbReference type="ARBA" id="ARBA00023110"/>
    </source>
</evidence>
<dbReference type="InterPro" id="IPR037218">
    <property type="entry name" value="PTPA_sf"/>
</dbReference>
<dbReference type="PANTHER" id="PTHR10012:SF5">
    <property type="entry name" value="SERINE_THREONINE-PROTEIN PHOSPHATASE 2A ACTIVATOR 2"/>
    <property type="match status" value="1"/>
</dbReference>
<evidence type="ECO:0000256" key="3">
    <source>
        <dbReference type="ARBA" id="ARBA00011019"/>
    </source>
</evidence>
<feature type="region of interest" description="Disordered" evidence="9">
    <location>
        <begin position="254"/>
        <end position="306"/>
    </location>
</feature>
<evidence type="ECO:0000256" key="6">
    <source>
        <dbReference type="ARBA" id="ARBA00023235"/>
    </source>
</evidence>
<comment type="catalytic activity">
    <reaction evidence="1 8">
        <text>[protein]-peptidylproline (omega=180) = [protein]-peptidylproline (omega=0)</text>
        <dbReference type="Rhea" id="RHEA:16237"/>
        <dbReference type="Rhea" id="RHEA-COMP:10747"/>
        <dbReference type="Rhea" id="RHEA-COMP:10748"/>
        <dbReference type="ChEBI" id="CHEBI:83833"/>
        <dbReference type="ChEBI" id="CHEBI:83834"/>
        <dbReference type="EC" id="5.2.1.8"/>
    </reaction>
</comment>
<dbReference type="GeneID" id="63759808"/>
<keyword evidence="5 8" id="KW-0697">Rotamase</keyword>
<keyword evidence="11" id="KW-1185">Reference proteome</keyword>
<dbReference type="InterPro" id="IPR004327">
    <property type="entry name" value="Phstyr_phstse_ac"/>
</dbReference>
<keyword evidence="6 8" id="KW-0413">Isomerase</keyword>
<evidence type="ECO:0000256" key="7">
    <source>
        <dbReference type="ARBA" id="ARBA00025287"/>
    </source>
</evidence>
<dbReference type="CDD" id="cd04087">
    <property type="entry name" value="PTPA"/>
    <property type="match status" value="1"/>
</dbReference>
<gene>
    <name evidence="10" type="ORF">ASPSYDRAFT_196647</name>
</gene>
<evidence type="ECO:0000313" key="10">
    <source>
        <dbReference type="EMBL" id="OJJ62780.1"/>
    </source>
</evidence>
<dbReference type="PANTHER" id="PTHR10012">
    <property type="entry name" value="SERINE/THREONINE-PROTEIN PHOSPHATASE 2A REGULATORY SUBUNIT B"/>
    <property type="match status" value="1"/>
</dbReference>
<sequence>MYLRAVHAEGQVAILHQLIRDNPLGIVTTAIKSPSYPLLQSSHIPFILDVPETKDGSLSNGILRGHMAKQNPQARALMEALAAQREQGNTSLELPDEVLVLFNGPHHHYVTPKFYTETKPATGKVVPTWNYAAAQAYGKIRIYCDSKSEETSNYLQKQVEELSNQSETSIMGYASPWKVSDAPVNHVDLLKKNIIGIEITIDRLQGKFKMSQEMGQGDREGVINGFEKLGTETGKGIADMVKLRAEMKDQNSTLNMAEDQKSSAKPKIDLSQKLSELRAARTKSQSSRDPTPVTPPLPSPPDLSSHEYSVPVRRILSKNDHETFLSSPTYTLVIAFIFGLSDSVRGRAAPDAEANLPANISKVLSVIDNIDNLVEKHPGIDQGGSRFGNPAFRDLFDDVATQSTAWHRDILGIQNESAINEVSTYLIHSLGSRDRLDYGSGHELNFMMWLLCLRQLGLFSKPDFESIVFRVYVRYMRLMRDVQSTYYLEPAGSHGVWGLDDYHFLPFLFGAAQLVGHPYVTPLAIHNTAIIDEEGDRYLYLDQVRWVDSVKTVKGLRWHSPMLDDISGAKNWTKIESGMKKMFIKEVMGKLPIMQHFLFGSLLPAESGMGELPAGEEESEHAHEHGDGHAHDHSQHSDWFGDCCGIKVPSTIAAGAEMRKRMGGSSNLRPIPFD</sequence>
<protein>
    <recommendedName>
        <fullName evidence="8">Serine/threonine-protein phosphatase 2A activator</fullName>
        <ecNumber evidence="8">5.2.1.8</ecNumber>
    </recommendedName>
    <alternativeName>
        <fullName evidence="8">Phosphotyrosyl phosphatase activator</fullName>
    </alternativeName>
</protein>
<dbReference type="InterPro" id="IPR007396">
    <property type="entry name" value="TR_PAI2-type"/>
</dbReference>
<evidence type="ECO:0000256" key="9">
    <source>
        <dbReference type="SAM" id="MobiDB-lite"/>
    </source>
</evidence>
<organism evidence="10 11">
    <name type="scientific">Aspergillus sydowii CBS 593.65</name>
    <dbReference type="NCBI Taxonomy" id="1036612"/>
    <lineage>
        <taxon>Eukaryota</taxon>
        <taxon>Fungi</taxon>
        <taxon>Dikarya</taxon>
        <taxon>Ascomycota</taxon>
        <taxon>Pezizomycotina</taxon>
        <taxon>Eurotiomycetes</taxon>
        <taxon>Eurotiomycetidae</taxon>
        <taxon>Eurotiales</taxon>
        <taxon>Aspergillaceae</taxon>
        <taxon>Aspergillus</taxon>
        <taxon>Aspergillus subgen. Nidulantes</taxon>
    </lineage>
</organism>
<proteinExistence type="inferred from homology"/>
<dbReference type="Pfam" id="PF04299">
    <property type="entry name" value="FMN_bind_2"/>
    <property type="match status" value="1"/>
</dbReference>
<dbReference type="AlphaFoldDB" id="A0A1L9TTK2"/>
<keyword evidence="4 8" id="KW-0963">Cytoplasm</keyword>
<accession>A0A1L9TTK2</accession>
<dbReference type="GO" id="GO:0005737">
    <property type="term" value="C:cytoplasm"/>
    <property type="evidence" value="ECO:0007669"/>
    <property type="project" value="UniProtKB-SubCell"/>
</dbReference>
<evidence type="ECO:0000313" key="11">
    <source>
        <dbReference type="Proteomes" id="UP000184356"/>
    </source>
</evidence>
<dbReference type="GO" id="GO:0000159">
    <property type="term" value="C:protein phosphatase type 2A complex"/>
    <property type="evidence" value="ECO:0007669"/>
    <property type="project" value="TreeGrafter"/>
</dbReference>
<dbReference type="SUPFAM" id="SSF50475">
    <property type="entry name" value="FMN-binding split barrel"/>
    <property type="match status" value="1"/>
</dbReference>
<evidence type="ECO:0000256" key="2">
    <source>
        <dbReference type="ARBA" id="ARBA00004496"/>
    </source>
</evidence>
<dbReference type="GO" id="GO:0005634">
    <property type="term" value="C:nucleus"/>
    <property type="evidence" value="ECO:0007669"/>
    <property type="project" value="TreeGrafter"/>
</dbReference>
<reference evidence="11" key="1">
    <citation type="journal article" date="2017" name="Genome Biol.">
        <title>Comparative genomics reveals high biological diversity and specific adaptations in the industrially and medically important fungal genus Aspergillus.</title>
        <authorList>
            <person name="de Vries R.P."/>
            <person name="Riley R."/>
            <person name="Wiebenga A."/>
            <person name="Aguilar-Osorio G."/>
            <person name="Amillis S."/>
            <person name="Uchima C.A."/>
            <person name="Anderluh G."/>
            <person name="Asadollahi M."/>
            <person name="Askin M."/>
            <person name="Barry K."/>
            <person name="Battaglia E."/>
            <person name="Bayram O."/>
            <person name="Benocci T."/>
            <person name="Braus-Stromeyer S.A."/>
            <person name="Caldana C."/>
            <person name="Canovas D."/>
            <person name="Cerqueira G.C."/>
            <person name="Chen F."/>
            <person name="Chen W."/>
            <person name="Choi C."/>
            <person name="Clum A."/>
            <person name="Dos Santos R.A."/>
            <person name="Damasio A.R."/>
            <person name="Diallinas G."/>
            <person name="Emri T."/>
            <person name="Fekete E."/>
            <person name="Flipphi M."/>
            <person name="Freyberg S."/>
            <person name="Gallo A."/>
            <person name="Gournas C."/>
            <person name="Habgood R."/>
            <person name="Hainaut M."/>
            <person name="Harispe M.L."/>
            <person name="Henrissat B."/>
            <person name="Hilden K.S."/>
            <person name="Hope R."/>
            <person name="Hossain A."/>
            <person name="Karabika E."/>
            <person name="Karaffa L."/>
            <person name="Karanyi Z."/>
            <person name="Krasevec N."/>
            <person name="Kuo A."/>
            <person name="Kusch H."/>
            <person name="LaButti K."/>
            <person name="Lagendijk E.L."/>
            <person name="Lapidus A."/>
            <person name="Levasseur A."/>
            <person name="Lindquist E."/>
            <person name="Lipzen A."/>
            <person name="Logrieco A.F."/>
            <person name="MacCabe A."/>
            <person name="Maekelae M.R."/>
            <person name="Malavazi I."/>
            <person name="Melin P."/>
            <person name="Meyer V."/>
            <person name="Mielnichuk N."/>
            <person name="Miskei M."/>
            <person name="Molnar A.P."/>
            <person name="Mule G."/>
            <person name="Ngan C.Y."/>
            <person name="Orejas M."/>
            <person name="Orosz E."/>
            <person name="Ouedraogo J.P."/>
            <person name="Overkamp K.M."/>
            <person name="Park H.-S."/>
            <person name="Perrone G."/>
            <person name="Piumi F."/>
            <person name="Punt P.J."/>
            <person name="Ram A.F."/>
            <person name="Ramon A."/>
            <person name="Rauscher S."/>
            <person name="Record E."/>
            <person name="Riano-Pachon D.M."/>
            <person name="Robert V."/>
            <person name="Roehrig J."/>
            <person name="Ruller R."/>
            <person name="Salamov A."/>
            <person name="Salih N.S."/>
            <person name="Samson R.A."/>
            <person name="Sandor E."/>
            <person name="Sanguinetti M."/>
            <person name="Schuetze T."/>
            <person name="Sepcic K."/>
            <person name="Shelest E."/>
            <person name="Sherlock G."/>
            <person name="Sophianopoulou V."/>
            <person name="Squina F.M."/>
            <person name="Sun H."/>
            <person name="Susca A."/>
            <person name="Todd R.B."/>
            <person name="Tsang A."/>
            <person name="Unkles S.E."/>
            <person name="van de Wiele N."/>
            <person name="van Rossen-Uffink D."/>
            <person name="Oliveira J.V."/>
            <person name="Vesth T.C."/>
            <person name="Visser J."/>
            <person name="Yu J.-H."/>
            <person name="Zhou M."/>
            <person name="Andersen M.R."/>
            <person name="Archer D.B."/>
            <person name="Baker S.E."/>
            <person name="Benoit I."/>
            <person name="Brakhage A.A."/>
            <person name="Braus G.H."/>
            <person name="Fischer R."/>
            <person name="Frisvad J.C."/>
            <person name="Goldman G.H."/>
            <person name="Houbraken J."/>
            <person name="Oakley B."/>
            <person name="Pocsi I."/>
            <person name="Scazzocchio C."/>
            <person name="Seiboth B."/>
            <person name="vanKuyk P.A."/>
            <person name="Wortman J."/>
            <person name="Dyer P.S."/>
            <person name="Grigoriev I.V."/>
        </authorList>
    </citation>
    <scope>NUCLEOTIDE SEQUENCE [LARGE SCALE GENOMIC DNA]</scope>
    <source>
        <strain evidence="11">CBS 593.65</strain>
    </source>
</reference>
<comment type="function">
    <text evidence="7">PPIases accelerate the folding of proteins. It catalyzes the cis-trans isomerization of proline imidic peptide bonds in oligopeptides. Acts as a regulatory subunit for PP2A-like phosphatases modulating their activity or substrate specificity, probably by inducing a conformational change in the catalytic subunit, a direct target of the PPIase. Can reactivate inactive phosphatase PP2A-phosphatase methylesterase complexes (PP2Ai) in presence of ATP and Mg(2+) by dissociating the inactive form from the complex.</text>
</comment>
<dbReference type="Gene3D" id="1.20.120.1150">
    <property type="match status" value="1"/>
</dbReference>
<dbReference type="Gene3D" id="2.30.110.10">
    <property type="entry name" value="Electron Transport, Fmn-binding Protein, Chain A"/>
    <property type="match status" value="1"/>
</dbReference>
<dbReference type="Pfam" id="PF03095">
    <property type="entry name" value="PTPA"/>
    <property type="match status" value="1"/>
</dbReference>
<comment type="similarity">
    <text evidence="3 8">Belongs to the PTPA-type PPIase family.</text>
</comment>
<evidence type="ECO:0000256" key="8">
    <source>
        <dbReference type="RuleBase" id="RU361210"/>
    </source>
</evidence>
<dbReference type="GO" id="GO:0008160">
    <property type="term" value="F:protein tyrosine phosphatase activator activity"/>
    <property type="evidence" value="ECO:0007669"/>
    <property type="project" value="TreeGrafter"/>
</dbReference>
<dbReference type="RefSeq" id="XP_040706586.1">
    <property type="nucleotide sequence ID" value="XM_040843735.1"/>
</dbReference>
<dbReference type="EMBL" id="KV878583">
    <property type="protein sequence ID" value="OJJ62780.1"/>
    <property type="molecule type" value="Genomic_DNA"/>
</dbReference>
<dbReference type="InterPro" id="IPR043170">
    <property type="entry name" value="PTPA_C_lid"/>
</dbReference>
<dbReference type="VEuPathDB" id="FungiDB:ASPSYDRAFT_196647"/>
<dbReference type="OrthoDB" id="16120at2759"/>
<feature type="compositionally biased region" description="Basic and acidic residues" evidence="9">
    <location>
        <begin position="620"/>
        <end position="634"/>
    </location>
</feature>
<dbReference type="STRING" id="1036612.A0A1L9TTK2"/>
<feature type="compositionally biased region" description="Pro residues" evidence="9">
    <location>
        <begin position="292"/>
        <end position="301"/>
    </location>
</feature>
<dbReference type="EC" id="5.2.1.8" evidence="8"/>
<dbReference type="GO" id="GO:0003755">
    <property type="term" value="F:peptidyl-prolyl cis-trans isomerase activity"/>
    <property type="evidence" value="ECO:0007669"/>
    <property type="project" value="UniProtKB-KW"/>
</dbReference>
<feature type="compositionally biased region" description="Basic and acidic residues" evidence="9">
    <location>
        <begin position="258"/>
        <end position="279"/>
    </location>
</feature>
<dbReference type="GO" id="GO:0007052">
    <property type="term" value="P:mitotic spindle organization"/>
    <property type="evidence" value="ECO:0007669"/>
    <property type="project" value="TreeGrafter"/>
</dbReference>
<feature type="region of interest" description="Disordered" evidence="9">
    <location>
        <begin position="609"/>
        <end position="634"/>
    </location>
</feature>
<evidence type="ECO:0000256" key="1">
    <source>
        <dbReference type="ARBA" id="ARBA00000971"/>
    </source>
</evidence>
<dbReference type="SUPFAM" id="SSF140984">
    <property type="entry name" value="PTPA-like"/>
    <property type="match status" value="1"/>
</dbReference>
<name>A0A1L9TTK2_9EURO</name>
<dbReference type="FunFam" id="1.20.120.1150:FF:000002">
    <property type="entry name" value="Serine/threonine-protein phosphatase 2A activator"/>
    <property type="match status" value="1"/>
</dbReference>
<dbReference type="Proteomes" id="UP000184356">
    <property type="component" value="Unassembled WGS sequence"/>
</dbReference>
<evidence type="ECO:0000256" key="4">
    <source>
        <dbReference type="ARBA" id="ARBA00022490"/>
    </source>
</evidence>
<dbReference type="InterPro" id="IPR012349">
    <property type="entry name" value="Split_barrel_FMN-bd"/>
</dbReference>
<comment type="subcellular location">
    <subcellularLocation>
        <location evidence="2 8">Cytoplasm</location>
    </subcellularLocation>
</comment>